<evidence type="ECO:0000313" key="1">
    <source>
        <dbReference type="EMBL" id="GCE27534.1"/>
    </source>
</evidence>
<dbReference type="Proteomes" id="UP000287171">
    <property type="component" value="Unassembled WGS sequence"/>
</dbReference>
<name>A0A402B832_9CHLR</name>
<dbReference type="RefSeq" id="WP_126627871.1">
    <property type="nucleotide sequence ID" value="NZ_BIFT01000001.1"/>
</dbReference>
<organism evidence="1 2">
    <name type="scientific">Dictyobacter alpinus</name>
    <dbReference type="NCBI Taxonomy" id="2014873"/>
    <lineage>
        <taxon>Bacteria</taxon>
        <taxon>Bacillati</taxon>
        <taxon>Chloroflexota</taxon>
        <taxon>Ktedonobacteria</taxon>
        <taxon>Ktedonobacterales</taxon>
        <taxon>Dictyobacteraceae</taxon>
        <taxon>Dictyobacter</taxon>
    </lineage>
</organism>
<reference evidence="2" key="1">
    <citation type="submission" date="2018-12" db="EMBL/GenBank/DDBJ databases">
        <title>Tengunoibacter tsumagoiensis gen. nov., sp. nov., Dictyobacter kobayashii sp. nov., D. alpinus sp. nov., and D. joshuensis sp. nov. and description of Dictyobacteraceae fam. nov. within the order Ktedonobacterales isolated from Tengu-no-mugimeshi.</title>
        <authorList>
            <person name="Wang C.M."/>
            <person name="Zheng Y."/>
            <person name="Sakai Y."/>
            <person name="Toyoda A."/>
            <person name="Minakuchi Y."/>
            <person name="Abe K."/>
            <person name="Yokota A."/>
            <person name="Yabe S."/>
        </authorList>
    </citation>
    <scope>NUCLEOTIDE SEQUENCE [LARGE SCALE GENOMIC DNA]</scope>
    <source>
        <strain evidence="2">Uno16</strain>
    </source>
</reference>
<sequence length="171" mass="19492">MGKDQIDNDEIVYVPIPKRLLPAFYRMWPALMVEDVKQAMPVEGDPNVVNRTLIDLITKVALEIGAEQHVVSLADLHTAYLSAYPGIGKGATRGSFDATINYHCINMRSRFPDSKDKRKPAYWLSHPVFKRVAHARYMLLSSREIELFHRCVESNNPLIYTDEYDVADLAN</sequence>
<proteinExistence type="predicted"/>
<dbReference type="OrthoDB" id="9836798at2"/>
<evidence type="ECO:0000313" key="2">
    <source>
        <dbReference type="Proteomes" id="UP000287171"/>
    </source>
</evidence>
<dbReference type="AlphaFoldDB" id="A0A402B832"/>
<accession>A0A402B832</accession>
<protein>
    <submittedName>
        <fullName evidence="1">Uncharacterized protein</fullName>
    </submittedName>
</protein>
<keyword evidence="2" id="KW-1185">Reference proteome</keyword>
<comment type="caution">
    <text evidence="1">The sequence shown here is derived from an EMBL/GenBank/DDBJ whole genome shotgun (WGS) entry which is preliminary data.</text>
</comment>
<gene>
    <name evidence="1" type="ORF">KDA_30180</name>
</gene>
<dbReference type="EMBL" id="BIFT01000001">
    <property type="protein sequence ID" value="GCE27534.1"/>
    <property type="molecule type" value="Genomic_DNA"/>
</dbReference>